<evidence type="ECO:0000313" key="11">
    <source>
        <dbReference type="Proteomes" id="UP000807353"/>
    </source>
</evidence>
<evidence type="ECO:0000256" key="5">
    <source>
        <dbReference type="ARBA" id="ARBA00022833"/>
    </source>
</evidence>
<evidence type="ECO:0000256" key="2">
    <source>
        <dbReference type="ARBA" id="ARBA00010857"/>
    </source>
</evidence>
<keyword evidence="6" id="KW-0805">Transcription regulation</keyword>
<dbReference type="InterPro" id="IPR000812">
    <property type="entry name" value="TFIIB"/>
</dbReference>
<comment type="similarity">
    <text evidence="2">Belongs to the TFIIB family.</text>
</comment>
<keyword evidence="11" id="KW-1185">Reference proteome</keyword>
<dbReference type="Proteomes" id="UP000807353">
    <property type="component" value="Unassembled WGS sequence"/>
</dbReference>
<keyword evidence="5" id="KW-0862">Zinc</keyword>
<proteinExistence type="inferred from homology"/>
<gene>
    <name evidence="10" type="ORF">BDZ94DRAFT_1306347</name>
</gene>
<dbReference type="EMBL" id="MU150242">
    <property type="protein sequence ID" value="KAF9466355.1"/>
    <property type="molecule type" value="Genomic_DNA"/>
</dbReference>
<protein>
    <recommendedName>
        <fullName evidence="12">B-related factor 1</fullName>
    </recommendedName>
</protein>
<reference evidence="10" key="1">
    <citation type="submission" date="2020-11" db="EMBL/GenBank/DDBJ databases">
        <authorList>
            <consortium name="DOE Joint Genome Institute"/>
            <person name="Ahrendt S."/>
            <person name="Riley R."/>
            <person name="Andreopoulos W."/>
            <person name="Labutti K."/>
            <person name="Pangilinan J."/>
            <person name="Ruiz-Duenas F.J."/>
            <person name="Barrasa J.M."/>
            <person name="Sanchez-Garcia M."/>
            <person name="Camarero S."/>
            <person name="Miyauchi S."/>
            <person name="Serrano A."/>
            <person name="Linde D."/>
            <person name="Babiker R."/>
            <person name="Drula E."/>
            <person name="Ayuso-Fernandez I."/>
            <person name="Pacheco R."/>
            <person name="Padilla G."/>
            <person name="Ferreira P."/>
            <person name="Barriuso J."/>
            <person name="Kellner H."/>
            <person name="Castanera R."/>
            <person name="Alfaro M."/>
            <person name="Ramirez L."/>
            <person name="Pisabarro A.G."/>
            <person name="Kuo A."/>
            <person name="Tritt A."/>
            <person name="Lipzen A."/>
            <person name="He G."/>
            <person name="Yan M."/>
            <person name="Ng V."/>
            <person name="Cullen D."/>
            <person name="Martin F."/>
            <person name="Rosso M.-N."/>
            <person name="Henrissat B."/>
            <person name="Hibbett D."/>
            <person name="Martinez A.T."/>
            <person name="Grigoriev I.V."/>
        </authorList>
    </citation>
    <scope>NUCLEOTIDE SEQUENCE</scope>
    <source>
        <strain evidence="10">CBS 247.69</strain>
    </source>
</reference>
<comment type="subcellular location">
    <subcellularLocation>
        <location evidence="1">Nucleus</location>
    </subcellularLocation>
</comment>
<dbReference type="GO" id="GO:0005634">
    <property type="term" value="C:nucleus"/>
    <property type="evidence" value="ECO:0007669"/>
    <property type="project" value="UniProtKB-SubCell"/>
</dbReference>
<accession>A0A9P5YEU3</accession>
<evidence type="ECO:0000256" key="4">
    <source>
        <dbReference type="ARBA" id="ARBA00022771"/>
    </source>
</evidence>
<evidence type="ECO:0000256" key="9">
    <source>
        <dbReference type="SAM" id="MobiDB-lite"/>
    </source>
</evidence>
<evidence type="ECO:0008006" key="12">
    <source>
        <dbReference type="Google" id="ProtNLM"/>
    </source>
</evidence>
<keyword evidence="8" id="KW-0539">Nucleus</keyword>
<dbReference type="AlphaFoldDB" id="A0A9P5YEU3"/>
<evidence type="ECO:0000256" key="6">
    <source>
        <dbReference type="ARBA" id="ARBA00023015"/>
    </source>
</evidence>
<feature type="compositionally biased region" description="Acidic residues" evidence="9">
    <location>
        <begin position="360"/>
        <end position="369"/>
    </location>
</feature>
<sequence length="687" mass="74755">MAVRCSDCGGTATQWDDHAASAICTSCGTLADPSQSVLSSHTEQEQPYNPSLPSAGLWNPAAPTILKSFRTGSNWNLTGQATKEARDRKNSFAIAGFINSLAHSLNAFGLSPRATNIHAQAMEAGRFRWGRKAKLVAGACLAIALREYKRPDSLHDIAFLLDEPFPALVRTLTAVTSTLKLPCTVSDASVHIPSLQAHLSFTLANANHKLPSSLVAQLQPISFRAAVNASTALCTLLSRLGLNYRVNSLPGPPTSCALFLLGLESEARSPLTNITDLAACLAIRCHTSRSVVMERYKLIQDEVSLMIDKVPWLSKYKPKMGRAKIAKRAVVARGLADVIQFQNEIWSKTAKPAVVLEVSDGEDEGEDEGGPSKRSLSPSRPLSSLDPTVAHSPKKRQKLKHNSLYDAAAFLIDPLSAPLPPTLPTHPSKPHPPPFSNTSLTAAPSPFGDIPSTSIMSTESIPPAATPYLPLTSYILALPSGAILSNSQLPTRLQLLLTSRGGREDEIADEELFGDGEMEGFFRSDDEVRVLRSQFGWREGEDTDEDERGDGRTKDIADVAQLVEGTKKRNGEKNGERGQTKKSRINLQALATFLEDPTDEKDDAEYGYNGSLLGLEAIEPEEEGRDEEDPDGNIFVNHFDPPRTPLLRKFSDTVDGEVVIDEWHPLSPEVGRGYRTNAATDYEEEYD</sequence>
<evidence type="ECO:0000256" key="7">
    <source>
        <dbReference type="ARBA" id="ARBA00023163"/>
    </source>
</evidence>
<organism evidence="10 11">
    <name type="scientific">Collybia nuda</name>
    <dbReference type="NCBI Taxonomy" id="64659"/>
    <lineage>
        <taxon>Eukaryota</taxon>
        <taxon>Fungi</taxon>
        <taxon>Dikarya</taxon>
        <taxon>Basidiomycota</taxon>
        <taxon>Agaricomycotina</taxon>
        <taxon>Agaricomycetes</taxon>
        <taxon>Agaricomycetidae</taxon>
        <taxon>Agaricales</taxon>
        <taxon>Tricholomatineae</taxon>
        <taxon>Clitocybaceae</taxon>
        <taxon>Collybia</taxon>
    </lineage>
</organism>
<feature type="region of interest" description="Disordered" evidence="9">
    <location>
        <begin position="360"/>
        <end position="398"/>
    </location>
</feature>
<dbReference type="GO" id="GO:0008270">
    <property type="term" value="F:zinc ion binding"/>
    <property type="evidence" value="ECO:0007669"/>
    <property type="project" value="UniProtKB-KW"/>
</dbReference>
<feature type="region of interest" description="Disordered" evidence="9">
    <location>
        <begin position="667"/>
        <end position="687"/>
    </location>
</feature>
<dbReference type="Gene3D" id="1.10.472.170">
    <property type="match status" value="1"/>
</dbReference>
<comment type="caution">
    <text evidence="10">The sequence shown here is derived from an EMBL/GenBank/DDBJ whole genome shotgun (WGS) entry which is preliminary data.</text>
</comment>
<keyword evidence="7" id="KW-0804">Transcription</keyword>
<evidence type="ECO:0000256" key="3">
    <source>
        <dbReference type="ARBA" id="ARBA00022723"/>
    </source>
</evidence>
<dbReference type="PANTHER" id="PTHR11618:SF4">
    <property type="entry name" value="TRANSCRIPTION FACTOR IIIB 90 KDA SUBUNIT"/>
    <property type="match status" value="1"/>
</dbReference>
<name>A0A9P5YEU3_9AGAR</name>
<keyword evidence="4" id="KW-0863">Zinc-finger</keyword>
<keyword evidence="3" id="KW-0479">Metal-binding</keyword>
<dbReference type="GO" id="GO:0070897">
    <property type="term" value="P:transcription preinitiation complex assembly"/>
    <property type="evidence" value="ECO:0007669"/>
    <property type="project" value="InterPro"/>
</dbReference>
<feature type="region of interest" description="Disordered" evidence="9">
    <location>
        <begin position="563"/>
        <end position="582"/>
    </location>
</feature>
<dbReference type="GO" id="GO:0000126">
    <property type="term" value="C:transcription factor TFIIIB complex"/>
    <property type="evidence" value="ECO:0007669"/>
    <property type="project" value="TreeGrafter"/>
</dbReference>
<evidence type="ECO:0000256" key="1">
    <source>
        <dbReference type="ARBA" id="ARBA00004123"/>
    </source>
</evidence>
<evidence type="ECO:0000256" key="8">
    <source>
        <dbReference type="ARBA" id="ARBA00023242"/>
    </source>
</evidence>
<dbReference type="PANTHER" id="PTHR11618">
    <property type="entry name" value="TRANSCRIPTION INITIATION FACTOR IIB-RELATED"/>
    <property type="match status" value="1"/>
</dbReference>
<feature type="compositionally biased region" description="Low complexity" evidence="9">
    <location>
        <begin position="372"/>
        <end position="385"/>
    </location>
</feature>
<dbReference type="GO" id="GO:0000995">
    <property type="term" value="F:RNA polymerase III general transcription initiation factor activity"/>
    <property type="evidence" value="ECO:0007669"/>
    <property type="project" value="TreeGrafter"/>
</dbReference>
<evidence type="ECO:0000313" key="10">
    <source>
        <dbReference type="EMBL" id="KAF9466355.1"/>
    </source>
</evidence>
<dbReference type="GO" id="GO:0097550">
    <property type="term" value="C:transcription preinitiation complex"/>
    <property type="evidence" value="ECO:0007669"/>
    <property type="project" value="TreeGrafter"/>
</dbReference>
<dbReference type="CDD" id="cd00043">
    <property type="entry name" value="CYCLIN_SF"/>
    <property type="match status" value="1"/>
</dbReference>
<feature type="compositionally biased region" description="Basic and acidic residues" evidence="9">
    <location>
        <begin position="565"/>
        <end position="579"/>
    </location>
</feature>
<dbReference type="GO" id="GO:0001006">
    <property type="term" value="F:RNA polymerase III type 3 promoter sequence-specific DNA binding"/>
    <property type="evidence" value="ECO:0007669"/>
    <property type="project" value="TreeGrafter"/>
</dbReference>
<dbReference type="OrthoDB" id="2527864at2759"/>